<keyword evidence="1" id="KW-0472">Membrane</keyword>
<dbReference type="Gene3D" id="3.30.2090.10">
    <property type="entry name" value="Multidrug efflux transporter AcrB TolC docking domain, DN and DC subdomains"/>
    <property type="match status" value="2"/>
</dbReference>
<accession>A0A538SVB5</accession>
<dbReference type="InterPro" id="IPR027463">
    <property type="entry name" value="AcrB_DN_DC_subdom"/>
</dbReference>
<reference evidence="2 3" key="1">
    <citation type="journal article" date="2019" name="Nat. Microbiol.">
        <title>Mediterranean grassland soil C-N compound turnover is dependent on rainfall and depth, and is mediated by genomically divergent microorganisms.</title>
        <authorList>
            <person name="Diamond S."/>
            <person name="Andeer P.F."/>
            <person name="Li Z."/>
            <person name="Crits-Christoph A."/>
            <person name="Burstein D."/>
            <person name="Anantharaman K."/>
            <person name="Lane K.R."/>
            <person name="Thomas B.C."/>
            <person name="Pan C."/>
            <person name="Northen T.R."/>
            <person name="Banfield J.F."/>
        </authorList>
    </citation>
    <scope>NUCLEOTIDE SEQUENCE [LARGE SCALE GENOMIC DNA]</scope>
    <source>
        <strain evidence="2">WS_2</strain>
    </source>
</reference>
<feature type="transmembrane region" description="Helical" evidence="1">
    <location>
        <begin position="361"/>
        <end position="379"/>
    </location>
</feature>
<dbReference type="SUPFAM" id="SSF82866">
    <property type="entry name" value="Multidrug efflux transporter AcrB transmembrane domain"/>
    <property type="match status" value="2"/>
</dbReference>
<feature type="transmembrane region" description="Helical" evidence="1">
    <location>
        <begin position="502"/>
        <end position="529"/>
    </location>
</feature>
<feature type="transmembrane region" description="Helical" evidence="1">
    <location>
        <begin position="952"/>
        <end position="975"/>
    </location>
</feature>
<dbReference type="GO" id="GO:0042910">
    <property type="term" value="F:xenobiotic transmembrane transporter activity"/>
    <property type="evidence" value="ECO:0007669"/>
    <property type="project" value="TreeGrafter"/>
</dbReference>
<comment type="caution">
    <text evidence="2">The sequence shown here is derived from an EMBL/GenBank/DDBJ whole genome shotgun (WGS) entry which is preliminary data.</text>
</comment>
<feature type="transmembrane region" description="Helical" evidence="1">
    <location>
        <begin position="431"/>
        <end position="452"/>
    </location>
</feature>
<gene>
    <name evidence="2" type="ORF">E6K72_06510</name>
</gene>
<dbReference type="Gene3D" id="3.30.70.1430">
    <property type="entry name" value="Multidrug efflux transporter AcrB pore domain"/>
    <property type="match status" value="2"/>
</dbReference>
<dbReference type="AlphaFoldDB" id="A0A538SVB5"/>
<evidence type="ECO:0000256" key="1">
    <source>
        <dbReference type="SAM" id="Phobius"/>
    </source>
</evidence>
<dbReference type="Gene3D" id="3.30.70.1320">
    <property type="entry name" value="Multidrug efflux transporter AcrB pore domain like"/>
    <property type="match status" value="1"/>
</dbReference>
<dbReference type="PANTHER" id="PTHR32063">
    <property type="match status" value="1"/>
</dbReference>
<dbReference type="Gene3D" id="3.30.70.1440">
    <property type="entry name" value="Multidrug efflux transporter AcrB pore domain"/>
    <property type="match status" value="1"/>
</dbReference>
<feature type="transmembrane region" description="Helical" evidence="1">
    <location>
        <begin position="391"/>
        <end position="411"/>
    </location>
</feature>
<dbReference type="Pfam" id="PF00873">
    <property type="entry name" value="ACR_tran"/>
    <property type="match status" value="1"/>
</dbReference>
<evidence type="ECO:0000313" key="2">
    <source>
        <dbReference type="EMBL" id="TMQ55338.1"/>
    </source>
</evidence>
<feature type="transmembrane region" description="Helical" evidence="1">
    <location>
        <begin position="459"/>
        <end position="482"/>
    </location>
</feature>
<feature type="transmembrane region" description="Helical" evidence="1">
    <location>
        <begin position="878"/>
        <end position="903"/>
    </location>
</feature>
<dbReference type="EMBL" id="VBOS01000220">
    <property type="protein sequence ID" value="TMQ55338.1"/>
    <property type="molecule type" value="Genomic_DNA"/>
</dbReference>
<organism evidence="2 3">
    <name type="scientific">Eiseniibacteriota bacterium</name>
    <dbReference type="NCBI Taxonomy" id="2212470"/>
    <lineage>
        <taxon>Bacteria</taxon>
        <taxon>Candidatus Eiseniibacteriota</taxon>
    </lineage>
</organism>
<keyword evidence="1" id="KW-1133">Transmembrane helix</keyword>
<protein>
    <submittedName>
        <fullName evidence="2">Efflux RND transporter permease subunit</fullName>
    </submittedName>
</protein>
<dbReference type="PRINTS" id="PR00702">
    <property type="entry name" value="ACRIFLAVINRP"/>
</dbReference>
<feature type="transmembrane region" description="Helical" evidence="1">
    <location>
        <begin position="14"/>
        <end position="35"/>
    </location>
</feature>
<evidence type="ECO:0000313" key="3">
    <source>
        <dbReference type="Proteomes" id="UP000317716"/>
    </source>
</evidence>
<keyword evidence="1" id="KW-0812">Transmembrane</keyword>
<dbReference type="InterPro" id="IPR001036">
    <property type="entry name" value="Acrflvin-R"/>
</dbReference>
<dbReference type="Proteomes" id="UP000317716">
    <property type="component" value="Unassembled WGS sequence"/>
</dbReference>
<dbReference type="PANTHER" id="PTHR32063:SF0">
    <property type="entry name" value="SWARMING MOTILITY PROTEIN SWRC"/>
    <property type="match status" value="1"/>
</dbReference>
<dbReference type="Gene3D" id="1.20.1640.10">
    <property type="entry name" value="Multidrug efflux transporter AcrB transmembrane domain"/>
    <property type="match status" value="2"/>
</dbReference>
<feature type="transmembrane region" description="Helical" evidence="1">
    <location>
        <begin position="845"/>
        <end position="866"/>
    </location>
</feature>
<sequence>MNGWFDAAHAQRRAVALLYAGIVVLGVLAALRLPASILPEVTFPRISIIAESGELPSEAMLRAVTRLLEESLRRVPGVLELRSTTSRGSAQINIDCEWNSDMNLTLQRVQAQIEAVRPQLAPGTSVDARLMSPTLFPVLGLSLTSDRTSLARLRDFAILVLKPELSRLPGVAEVIVQGGRRLEARVTLDPAALQARGLDAASVADAIRNASVLESVGLLEANSQLYLGLADGRPGDLAALEALRVPVPSGPAVPLGQLGRVSLEEAPEFTGYRAQSREAVLVNLLRQPAASAITLSEATHRWIEENRGRLPQGVTLATFYDQSDLVRASVGSVRDSLLVGALLAGLVVVVILGSLRLGLTGALVLPGSIALTMIGLGLTHQSLNMMTLGGIAAAVGLVLDDAIVVIEHLAARHADPDPCTTSQAMAEILPTLLGSSLCTLAILLPFVFLGGVTGAFFRVLALSMALMLGASLILCLTVVPLVSPPPNREARTRGAPRRFGALLGYAAAHAWVGLVGAIALAALAVPLGLSLGTGFLPEMDEGALILDFITPPGTSLTETDRMLREIERRIDETPEIVAWSLRAGNQLGFFITEPNQGDYVLRLRSGRRRSADAIADDLRQRIESTQPAVQIEFGQLVEDVIGDLTTNPQPIEVRIFSEDRAFIAREAQDLVERLSRVRGVVDVKNDVVVSGPNVTIVPAETAARKGLSAGDLARAVAPAVSGIEVGEIVRGARVCPVRVVLPRPGGLSGQEALAEIPVAVGAGQRARLGDLASLRTNPGETEIARDNLRTMGTVTARLSGRDLGSAMTEIRRRLGRGLRLPGDARIQYGGLWAEQQASFRGLAEVLLGATALVVVVSSLAGVFAALHAGGASFNISSFVGAIMMVGIVSENAYFLVAAHRAAVAAGRSRVEAARQAAVRRTRPVLMTTFAGVAALAPLALGIGAGSALLKPLAIAVVGGFVLSTVLLLLVLPSLLARFGGGLD</sequence>
<dbReference type="SUPFAM" id="SSF82693">
    <property type="entry name" value="Multidrug efflux transporter AcrB pore domain, PN1, PN2, PC1 and PC2 subdomains"/>
    <property type="match status" value="3"/>
</dbReference>
<feature type="transmembrane region" description="Helical" evidence="1">
    <location>
        <begin position="924"/>
        <end position="946"/>
    </location>
</feature>
<dbReference type="GO" id="GO:0005886">
    <property type="term" value="C:plasma membrane"/>
    <property type="evidence" value="ECO:0007669"/>
    <property type="project" value="TreeGrafter"/>
</dbReference>
<proteinExistence type="predicted"/>
<dbReference type="SUPFAM" id="SSF82714">
    <property type="entry name" value="Multidrug efflux transporter AcrB TolC docking domain, DN and DC subdomains"/>
    <property type="match status" value="2"/>
</dbReference>
<name>A0A538SVB5_UNCEI</name>
<feature type="transmembrane region" description="Helical" evidence="1">
    <location>
        <begin position="337"/>
        <end position="355"/>
    </location>
</feature>